<feature type="transmembrane region" description="Helical" evidence="1">
    <location>
        <begin position="88"/>
        <end position="111"/>
    </location>
</feature>
<dbReference type="InterPro" id="IPR009339">
    <property type="entry name" value="DUF998"/>
</dbReference>
<feature type="transmembrane region" description="Helical" evidence="1">
    <location>
        <begin position="55"/>
        <end position="76"/>
    </location>
</feature>
<protein>
    <recommendedName>
        <fullName evidence="4">DUF998 domain-containing protein</fullName>
    </recommendedName>
</protein>
<dbReference type="AlphaFoldDB" id="A9KKH9"/>
<keyword evidence="3" id="KW-1185">Reference proteome</keyword>
<accession>A9KKH9</accession>
<feature type="transmembrane region" description="Helical" evidence="1">
    <location>
        <begin position="7"/>
        <end position="29"/>
    </location>
</feature>
<keyword evidence="1" id="KW-0472">Membrane</keyword>
<dbReference type="Proteomes" id="UP000000370">
    <property type="component" value="Chromosome"/>
</dbReference>
<organism evidence="2 3">
    <name type="scientific">Lachnoclostridium phytofermentans (strain ATCC 700394 / DSM 18823 / ISDg)</name>
    <name type="common">Clostridium phytofermentans</name>
    <dbReference type="NCBI Taxonomy" id="357809"/>
    <lineage>
        <taxon>Bacteria</taxon>
        <taxon>Bacillati</taxon>
        <taxon>Bacillota</taxon>
        <taxon>Clostridia</taxon>
        <taxon>Lachnospirales</taxon>
        <taxon>Lachnospiraceae</taxon>
    </lineage>
</organism>
<name>A9KKH9_LACP7</name>
<reference evidence="3" key="1">
    <citation type="submission" date="2007-11" db="EMBL/GenBank/DDBJ databases">
        <title>Complete genome sequence of Clostridium phytofermentans ISDg.</title>
        <authorList>
            <person name="Leschine S.B."/>
            <person name="Warnick T.A."/>
            <person name="Blanchard J.L."/>
            <person name="Schnell D.J."/>
            <person name="Petit E.L."/>
            <person name="LaTouf W.G."/>
            <person name="Copeland A."/>
            <person name="Lucas S."/>
            <person name="Lapidus A."/>
            <person name="Barry K."/>
            <person name="Glavina del Rio T."/>
            <person name="Dalin E."/>
            <person name="Tice H."/>
            <person name="Pitluck S."/>
            <person name="Kiss H."/>
            <person name="Brettin T."/>
            <person name="Bruce D."/>
            <person name="Detter J.C."/>
            <person name="Han C."/>
            <person name="Kuske C."/>
            <person name="Schmutz J."/>
            <person name="Larimer F."/>
            <person name="Land M."/>
            <person name="Hauser L."/>
            <person name="Kyrpides N."/>
            <person name="Kim E.A."/>
            <person name="Richardson P."/>
        </authorList>
    </citation>
    <scope>NUCLEOTIDE SEQUENCE [LARGE SCALE GENOMIC DNA]</scope>
    <source>
        <strain evidence="3">ATCC 700394 / DSM 18823 / ISDg</strain>
    </source>
</reference>
<evidence type="ECO:0000313" key="2">
    <source>
        <dbReference type="EMBL" id="ABX41150.1"/>
    </source>
</evidence>
<evidence type="ECO:0000313" key="3">
    <source>
        <dbReference type="Proteomes" id="UP000000370"/>
    </source>
</evidence>
<gene>
    <name evidence="2" type="ordered locus">Cphy_0763</name>
</gene>
<dbReference type="eggNOG" id="ENOG502ZT28">
    <property type="taxonomic scope" value="Bacteria"/>
</dbReference>
<dbReference type="Pfam" id="PF06197">
    <property type="entry name" value="DUF998"/>
    <property type="match status" value="1"/>
</dbReference>
<proteinExistence type="predicted"/>
<keyword evidence="1" id="KW-1133">Transmembrane helix</keyword>
<keyword evidence="1" id="KW-0812">Transmembrane</keyword>
<dbReference type="HOGENOM" id="CLU_112363_0_0_9"/>
<evidence type="ECO:0000256" key="1">
    <source>
        <dbReference type="SAM" id="Phobius"/>
    </source>
</evidence>
<dbReference type="KEGG" id="cpy:Cphy_0763"/>
<feature type="transmembrane region" description="Helical" evidence="1">
    <location>
        <begin position="185"/>
        <end position="204"/>
    </location>
</feature>
<sequence length="214" mass="24592">MKLNKWLIPFGMIGVLSFLLLDVFGKILWPEYNPITTYVSKLVTDEAPHVHLMRFFLNTYTVCFLLFSLGMTILSFSKYHIYVKLGYTVMFASALISVIGYGGYPISMVLIFSKNDIIHVVVTVTILCATALSILLITIGYLKQEKLKILGLITLVAFLFFVVFNLWHLYAILNGYHILGFIERIIFYTVHALTVILSWVYTFRKNRLIEEAAR</sequence>
<dbReference type="EMBL" id="CP000885">
    <property type="protein sequence ID" value="ABX41150.1"/>
    <property type="molecule type" value="Genomic_DNA"/>
</dbReference>
<dbReference type="OrthoDB" id="2425530at2"/>
<feature type="transmembrane region" description="Helical" evidence="1">
    <location>
        <begin position="117"/>
        <end position="142"/>
    </location>
</feature>
<feature type="transmembrane region" description="Helical" evidence="1">
    <location>
        <begin position="149"/>
        <end position="173"/>
    </location>
</feature>
<evidence type="ECO:0008006" key="4">
    <source>
        <dbReference type="Google" id="ProtNLM"/>
    </source>
</evidence>
<dbReference type="RefSeq" id="WP_012198793.1">
    <property type="nucleotide sequence ID" value="NC_010001.1"/>
</dbReference>